<proteinExistence type="predicted"/>
<dbReference type="AlphaFoldDB" id="A0A6M3LRN2"/>
<accession>A0A6M3LRN2</accession>
<reference evidence="1" key="1">
    <citation type="submission" date="2020-03" db="EMBL/GenBank/DDBJ databases">
        <title>The deep terrestrial virosphere.</title>
        <authorList>
            <person name="Holmfeldt K."/>
            <person name="Nilsson E."/>
            <person name="Simone D."/>
            <person name="Lopez-Fernandez M."/>
            <person name="Wu X."/>
            <person name="de Brujin I."/>
            <person name="Lundin D."/>
            <person name="Andersson A."/>
            <person name="Bertilsson S."/>
            <person name="Dopson M."/>
        </authorList>
    </citation>
    <scope>NUCLEOTIDE SEQUENCE</scope>
    <source>
        <strain evidence="1">MM415B05536</strain>
    </source>
</reference>
<sequence>MDDSEFQKLMAAVGLKSKNPPTPSQVLGVLDALIARYGKLYRRTGKPSPFDFEEVK</sequence>
<protein>
    <submittedName>
        <fullName evidence="1">Uncharacterized protein</fullName>
    </submittedName>
</protein>
<dbReference type="EMBL" id="MT143297">
    <property type="protein sequence ID" value="QJA95235.1"/>
    <property type="molecule type" value="Genomic_DNA"/>
</dbReference>
<organism evidence="1">
    <name type="scientific">viral metagenome</name>
    <dbReference type="NCBI Taxonomy" id="1070528"/>
    <lineage>
        <taxon>unclassified sequences</taxon>
        <taxon>metagenomes</taxon>
        <taxon>organismal metagenomes</taxon>
    </lineage>
</organism>
<evidence type="ECO:0000313" key="1">
    <source>
        <dbReference type="EMBL" id="QJA95235.1"/>
    </source>
</evidence>
<gene>
    <name evidence="1" type="ORF">MM415B05536_0009</name>
</gene>
<name>A0A6M3LRN2_9ZZZZ</name>